<evidence type="ECO:0000259" key="9">
    <source>
        <dbReference type="Pfam" id="PF07244"/>
    </source>
</evidence>
<dbReference type="Pfam" id="PF08479">
    <property type="entry name" value="POTRA_2"/>
    <property type="match status" value="1"/>
</dbReference>
<feature type="domain" description="Polypeptide-transport-associated ShlB-type" evidence="10">
    <location>
        <begin position="427"/>
        <end position="490"/>
    </location>
</feature>
<feature type="domain" description="POTRA" evidence="9">
    <location>
        <begin position="517"/>
        <end position="578"/>
    </location>
</feature>
<organism evidence="11 12">
    <name type="scientific">Chlorogloeopsis fritschii PCC 6912</name>
    <dbReference type="NCBI Taxonomy" id="211165"/>
    <lineage>
        <taxon>Bacteria</taxon>
        <taxon>Bacillati</taxon>
        <taxon>Cyanobacteriota</taxon>
        <taxon>Cyanophyceae</taxon>
        <taxon>Nostocales</taxon>
        <taxon>Chlorogloeopsidaceae</taxon>
        <taxon>Chlorogloeopsis</taxon>
    </lineage>
</organism>
<evidence type="ECO:0000313" key="12">
    <source>
        <dbReference type="Proteomes" id="UP000268857"/>
    </source>
</evidence>
<dbReference type="Pfam" id="PF01103">
    <property type="entry name" value="Omp85"/>
    <property type="match status" value="1"/>
</dbReference>
<keyword evidence="5" id="KW-0998">Cell outer membrane</keyword>
<dbReference type="AlphaFoldDB" id="A0A3S0XMA4"/>
<feature type="region of interest" description="Disordered" evidence="6">
    <location>
        <begin position="121"/>
        <end position="143"/>
    </location>
</feature>
<keyword evidence="3 7" id="KW-0732">Signal</keyword>
<comment type="subcellular location">
    <subcellularLocation>
        <location evidence="1">Membrane</location>
    </subcellularLocation>
</comment>
<dbReference type="EMBL" id="RSCJ01000037">
    <property type="protein sequence ID" value="RUR73271.1"/>
    <property type="molecule type" value="Genomic_DNA"/>
</dbReference>
<evidence type="ECO:0000256" key="5">
    <source>
        <dbReference type="ARBA" id="ARBA00023237"/>
    </source>
</evidence>
<feature type="signal peptide" evidence="7">
    <location>
        <begin position="1"/>
        <end position="25"/>
    </location>
</feature>
<evidence type="ECO:0000256" key="3">
    <source>
        <dbReference type="ARBA" id="ARBA00022729"/>
    </source>
</evidence>
<protein>
    <recommendedName>
        <fullName evidence="13">Outer membrane protein assembly factor</fullName>
    </recommendedName>
</protein>
<feature type="compositionally biased region" description="Low complexity" evidence="6">
    <location>
        <begin position="249"/>
        <end position="263"/>
    </location>
</feature>
<feature type="domain" description="POTRA" evidence="9">
    <location>
        <begin position="352"/>
        <end position="407"/>
    </location>
</feature>
<dbReference type="InterPro" id="IPR000184">
    <property type="entry name" value="Bac_surfAg_D15"/>
</dbReference>
<name>A0A3S0XMA4_CHLFR</name>
<feature type="region of interest" description="Disordered" evidence="6">
    <location>
        <begin position="158"/>
        <end position="201"/>
    </location>
</feature>
<evidence type="ECO:0000313" key="11">
    <source>
        <dbReference type="EMBL" id="RUR73271.1"/>
    </source>
</evidence>
<evidence type="ECO:0008006" key="13">
    <source>
        <dbReference type="Google" id="ProtNLM"/>
    </source>
</evidence>
<dbReference type="PANTHER" id="PTHR12815">
    <property type="entry name" value="SORTING AND ASSEMBLY MACHINERY SAMM50 PROTEIN FAMILY MEMBER"/>
    <property type="match status" value="1"/>
</dbReference>
<sequence length="946" mass="102023">MRLSPVFMTVVAIAAPLSGSLSAEAQTTNNSKETAEVFTSTADREQEVDTSFPAPDALAGTSEAIAPILPNPTTAQTSQNSQQKTVVTLAETQGQAVFPTASALKTTPQVSVPSFAISTTTKISQTSQSKANTPPTNNQEREVGTVFPTASVVKTTSQAVASTSQLPTTTQTPKNLNQTTTAAKLSTNPSGAAALKTSPRSISTNWTNQAMLSGAAALKTTPRRIGTNWTNQTIAQNPASPAPGTQQSPFQTPAPTPETQQSPSPTPAPTPGTQQSPFQTPAPTPGTQQSPFQTPAPTPNQQNTTPPGAEPGLPTTPGNQQNQEQTETEPRVLVSEVLVRSQTGQALPPQLEDEVYRAIRTQPGRTTTRSQLQEDINAVFSTGFFSNVQAVPEDTPLGVRVSFIVQPNPVLRDVNIQANPGTGVPSVLDPKAVDEIFRNQYGQILNLRDLQEGIKQLTKRYQDQGYVLAQVVGAPQVTENGVVTLQVAEGVVEDIRVRFRTKEGQETTEKGEPIRGKTQPYIITRELQLKPGTVFNRNIVQRDLQRVFGLGLFEDVNVSLDPGTDPSRVDVVVNVVERNTGSIAAGAGISSASGLFGTISYQEQNLNGRNQKLGTELQIGQREFLFDVRFTDPWIAGDPYRTSYTINGFRRRSISLIFDGPDENIETYDPDDPGDDGDRPRILRLGGGVTFSRPLSRNPYERAEWTASAGLQYQRVSSRDRDGDLRRRGRLEDVTVPCEQDPSNCLDLTQSGEGQDDLLLVQLGAVRDRRNNPLQPTSGSFFRLGVDQSVPVGLGSIFMTRLRGSYSQYFPVRFLNFAKGPQTIAFNLQGGTVLGDLPPYEAFTLGGSNSVRGYEEGALGSSRSFAQASVEYRFPVFSVVSGALFFDVGTDFGSETRAGELLDKNGTGYGYGIGVRVQSPLGPIRVDYGINDEGDSRINFGIGERF</sequence>
<proteinExistence type="predicted"/>
<evidence type="ECO:0000256" key="1">
    <source>
        <dbReference type="ARBA" id="ARBA00004370"/>
    </source>
</evidence>
<accession>A0A3S0XMA4</accession>
<dbReference type="GO" id="GO:0019867">
    <property type="term" value="C:outer membrane"/>
    <property type="evidence" value="ECO:0007669"/>
    <property type="project" value="InterPro"/>
</dbReference>
<feature type="compositionally biased region" description="Polar residues" evidence="6">
    <location>
        <begin position="174"/>
        <end position="190"/>
    </location>
</feature>
<dbReference type="PANTHER" id="PTHR12815:SF47">
    <property type="entry name" value="TRANSLOCATION AND ASSEMBLY MODULE SUBUNIT TAMA"/>
    <property type="match status" value="1"/>
</dbReference>
<evidence type="ECO:0000256" key="7">
    <source>
        <dbReference type="SAM" id="SignalP"/>
    </source>
</evidence>
<dbReference type="RefSeq" id="WP_016872821.1">
    <property type="nucleotide sequence ID" value="NZ_AJLN01000081.1"/>
</dbReference>
<evidence type="ECO:0000256" key="6">
    <source>
        <dbReference type="SAM" id="MobiDB-lite"/>
    </source>
</evidence>
<evidence type="ECO:0000256" key="2">
    <source>
        <dbReference type="ARBA" id="ARBA00022692"/>
    </source>
</evidence>
<dbReference type="Gene3D" id="3.10.20.310">
    <property type="entry name" value="membrane protein fhac"/>
    <property type="match status" value="3"/>
</dbReference>
<keyword evidence="2" id="KW-0812">Transmembrane</keyword>
<dbReference type="Gene3D" id="2.40.160.50">
    <property type="entry name" value="membrane protein fhac: a member of the omp85/tpsb transporter family"/>
    <property type="match status" value="1"/>
</dbReference>
<dbReference type="Pfam" id="PF07244">
    <property type="entry name" value="POTRA"/>
    <property type="match status" value="2"/>
</dbReference>
<dbReference type="InterPro" id="IPR039910">
    <property type="entry name" value="D15-like"/>
</dbReference>
<feature type="domain" description="Bacterial surface antigen (D15)" evidence="8">
    <location>
        <begin position="605"/>
        <end position="946"/>
    </location>
</feature>
<feature type="compositionally biased region" description="Polar residues" evidence="6">
    <location>
        <begin position="278"/>
        <end position="290"/>
    </location>
</feature>
<comment type="caution">
    <text evidence="11">The sequence shown here is derived from an EMBL/GenBank/DDBJ whole genome shotgun (WGS) entry which is preliminary data.</text>
</comment>
<feature type="compositionally biased region" description="Low complexity" evidence="6">
    <location>
        <begin position="162"/>
        <end position="173"/>
    </location>
</feature>
<feature type="compositionally biased region" description="Low complexity" evidence="6">
    <location>
        <begin position="315"/>
        <end position="325"/>
    </location>
</feature>
<evidence type="ECO:0000259" key="10">
    <source>
        <dbReference type="Pfam" id="PF08479"/>
    </source>
</evidence>
<keyword evidence="12" id="KW-1185">Reference proteome</keyword>
<feature type="chain" id="PRO_5018600942" description="Outer membrane protein assembly factor" evidence="7">
    <location>
        <begin position="26"/>
        <end position="946"/>
    </location>
</feature>
<gene>
    <name evidence="11" type="ORF">PCC6912_57960</name>
</gene>
<feature type="compositionally biased region" description="Low complexity" evidence="6">
    <location>
        <begin position="291"/>
        <end position="307"/>
    </location>
</feature>
<feature type="compositionally biased region" description="Low complexity" evidence="6">
    <location>
        <begin position="121"/>
        <end position="130"/>
    </location>
</feature>
<feature type="region of interest" description="Disordered" evidence="6">
    <location>
        <begin position="24"/>
        <end position="49"/>
    </location>
</feature>
<evidence type="ECO:0000256" key="4">
    <source>
        <dbReference type="ARBA" id="ARBA00023136"/>
    </source>
</evidence>
<dbReference type="InterPro" id="IPR013686">
    <property type="entry name" value="Polypept-transport_assoc_ShlB"/>
</dbReference>
<dbReference type="Proteomes" id="UP000268857">
    <property type="component" value="Unassembled WGS sequence"/>
</dbReference>
<reference evidence="11 12" key="1">
    <citation type="journal article" date="2019" name="Genome Biol. Evol.">
        <title>Day and night: Metabolic profiles and evolutionary relationships of six axenic non-marine cyanobacteria.</title>
        <authorList>
            <person name="Will S.E."/>
            <person name="Henke P."/>
            <person name="Boedeker C."/>
            <person name="Huang S."/>
            <person name="Brinkmann H."/>
            <person name="Rohde M."/>
            <person name="Jarek M."/>
            <person name="Friedl T."/>
            <person name="Seufert S."/>
            <person name="Schumacher M."/>
            <person name="Overmann J."/>
            <person name="Neumann-Schaal M."/>
            <person name="Petersen J."/>
        </authorList>
    </citation>
    <scope>NUCLEOTIDE SEQUENCE [LARGE SCALE GENOMIC DNA]</scope>
    <source>
        <strain evidence="11 12">PCC 6912</strain>
    </source>
</reference>
<feature type="region of interest" description="Disordered" evidence="6">
    <location>
        <begin position="233"/>
        <end position="329"/>
    </location>
</feature>
<keyword evidence="4" id="KW-0472">Membrane</keyword>
<feature type="compositionally biased region" description="Polar residues" evidence="6">
    <location>
        <begin position="233"/>
        <end position="248"/>
    </location>
</feature>
<feature type="compositionally biased region" description="Polar residues" evidence="6">
    <location>
        <begin position="24"/>
        <end position="41"/>
    </location>
</feature>
<dbReference type="InterPro" id="IPR010827">
    <property type="entry name" value="BamA/TamA_POTRA"/>
</dbReference>
<evidence type="ECO:0000259" key="8">
    <source>
        <dbReference type="Pfam" id="PF01103"/>
    </source>
</evidence>
<dbReference type="OrthoDB" id="9776356at2"/>
<dbReference type="STRING" id="211165.GCA_000317285_02900"/>